<feature type="transmembrane region" description="Helical" evidence="2">
    <location>
        <begin position="1247"/>
        <end position="1267"/>
    </location>
</feature>
<feature type="transmembrane region" description="Helical" evidence="2">
    <location>
        <begin position="588"/>
        <end position="609"/>
    </location>
</feature>
<organism evidence="3 4">
    <name type="scientific">Durusdinium trenchii</name>
    <dbReference type="NCBI Taxonomy" id="1381693"/>
    <lineage>
        <taxon>Eukaryota</taxon>
        <taxon>Sar</taxon>
        <taxon>Alveolata</taxon>
        <taxon>Dinophyceae</taxon>
        <taxon>Suessiales</taxon>
        <taxon>Symbiodiniaceae</taxon>
        <taxon>Durusdinium</taxon>
    </lineage>
</organism>
<feature type="transmembrane region" description="Helical" evidence="2">
    <location>
        <begin position="50"/>
        <end position="70"/>
    </location>
</feature>
<keyword evidence="2" id="KW-0472">Membrane</keyword>
<evidence type="ECO:0000313" key="4">
    <source>
        <dbReference type="Proteomes" id="UP001642484"/>
    </source>
</evidence>
<evidence type="ECO:0000256" key="1">
    <source>
        <dbReference type="SAM" id="MobiDB-lite"/>
    </source>
</evidence>
<name>A0ABP0P691_9DINO</name>
<feature type="transmembrane region" description="Helical" evidence="2">
    <location>
        <begin position="1084"/>
        <end position="1107"/>
    </location>
</feature>
<keyword evidence="2" id="KW-0812">Transmembrane</keyword>
<dbReference type="Proteomes" id="UP001642484">
    <property type="component" value="Unassembled WGS sequence"/>
</dbReference>
<accession>A0ABP0P691</accession>
<feature type="transmembrane region" description="Helical" evidence="2">
    <location>
        <begin position="1447"/>
        <end position="1472"/>
    </location>
</feature>
<evidence type="ECO:0000313" key="3">
    <source>
        <dbReference type="EMBL" id="CAK9071296.1"/>
    </source>
</evidence>
<sequence>MTSDPESTEFVYTSSGVDSTDGSAESDGSKTLMLRSRRRRCLPVCSAQRVCHWCYVWQFLLFLMIFPLWVKWLLVNPKPRQFWYEDYGPFPLLPGDFDSEEVLQQQMKPKIHMSAIPQSSSECNYSCSAWRGYRTEEMNFRVSLSLNDSALTQAHAHTVYPVLLASADFQDWWVVSDRRFAHPRPFWSEHTAQSGAVFVHSTPSCSRPPAKPQEMPSGLSGAYVLACMTWDPERLEQLSTAKEVTDVQIATLCSSVGGVCGWSCGSTHLPQNLPGCSAQGKIEVSPKSFAGKTFSQANFQGEVSMKQCPEVDEVGECLTKESPFSHWRCHNCKYNPNEIEEDSFRRLQIPGMPGIPGLTGFPGVPLPGDDTDGGGIGGLFSGDGEDAKSSYIYASLPKFQVSVRGLGQPQGDSILSQPATVILETSEATPGIWRPLYEAYVKTKPPVPVDAAGDPITKVLDEDLEEGVGPIIGDFARFRMHFQQQNRLTMDPHWCYGKQGPLYLVACAINGSVYRHEDFKGFTAGQKAAPPPFNDRCLEVSGRCAHACLLHQPSMPNCTADGRILQSALVGPVQWETNNSTPVRILCYMLILCFSLKVVLLCPGIFSYYSHYRRYDPDLTSSLRCINVCIASSGEKKSITLRSLIGAVACMPKACECRFHVTLADDHHRTEQKQMMEIFTKILDAIPGFDEPYSLEENVRQFFHVWVEGTKRIDISRLRAEGGLEKEAAEYLSGRVTLQTLRENTWSWMDGRYLMQLETVVEQLYEALSTTDEENVFDLLSDTVHDWEPKDRNALPLRLHYLARARPEEDERTVKSQHVAPGIYYYKVPQNPDNANWLQLRGKVKEMVYGLEEQDPFVNLVPIQSSRGLPGALNFAANYMYFFSSRAENLYGDDRDISPYLFSICDPYHQYQPDFFHTTIPLFFNRSGELDEEVGITQCPLYFHEIAEELDYLDGNNAQFFRLHSMIQNCCGGVSAWDTNSTRLLTREDDTSLWKFERKRVREADRKRREHLVERRSFPETCKVEHIASSVNQVLRGQHTQFINRRLSYGMSRSGTEALASMQRMAEGHVLFWLQSFFGRRQGFMLWLSFIFFIFFVVWLCILVGNISQGMLVVDMGVLQKNTVDRILAPLVDLFKEFVEILGSSYFGNKPSLIKIYVTMGVEFAIWLAGLSVCLLLLLLVTEIFKAFTACGICSCFSVPNEMRHWARLLIRMHQTSHWVWAWLPAFWIGFNYWNVFAEQTYHFNCWGMFLFIVVLQVLNWGMIIAASMRSTLQASMETNEVIFLSMDNLWRSTQSLYVTLPLNFYSFIKATEDYLRFHFYGADVTFEPYSESSGQRARTSICLVKYWTLLLILGAIGAWVHYGLTYSDRDGQGSLASCIVVSLIALDVLHPCAYLWVGQSKHMSSEKAQRLSWLQACVSTAWWTRLISKLVLNKTLSTIVKWIGPLCFLVLTLLSLVMPYMGINLAFMMLLGTSTY</sequence>
<feature type="transmembrane region" description="Helical" evidence="2">
    <location>
        <begin position="1218"/>
        <end position="1235"/>
    </location>
</feature>
<feature type="region of interest" description="Disordered" evidence="1">
    <location>
        <begin position="1"/>
        <end position="28"/>
    </location>
</feature>
<gene>
    <name evidence="3" type="ORF">CCMP2556_LOCUS35052</name>
</gene>
<feature type="transmembrane region" description="Helical" evidence="2">
    <location>
        <begin position="1156"/>
        <end position="1180"/>
    </location>
</feature>
<reference evidence="3 4" key="1">
    <citation type="submission" date="2024-02" db="EMBL/GenBank/DDBJ databases">
        <authorList>
            <person name="Chen Y."/>
            <person name="Shah S."/>
            <person name="Dougan E. K."/>
            <person name="Thang M."/>
            <person name="Chan C."/>
        </authorList>
    </citation>
    <scope>NUCLEOTIDE SEQUENCE [LARGE SCALE GENOMIC DNA]</scope>
</reference>
<feature type="transmembrane region" description="Helical" evidence="2">
    <location>
        <begin position="1375"/>
        <end position="1398"/>
    </location>
</feature>
<feature type="transmembrane region" description="Helical" evidence="2">
    <location>
        <begin position="1344"/>
        <end position="1363"/>
    </location>
</feature>
<keyword evidence="2" id="KW-1133">Transmembrane helix</keyword>
<evidence type="ECO:0000256" key="2">
    <source>
        <dbReference type="SAM" id="Phobius"/>
    </source>
</evidence>
<protein>
    <recommendedName>
        <fullName evidence="5">1,3-beta-glucan synthase</fullName>
    </recommendedName>
</protein>
<feature type="compositionally biased region" description="Polar residues" evidence="1">
    <location>
        <begin position="1"/>
        <end position="23"/>
    </location>
</feature>
<evidence type="ECO:0008006" key="5">
    <source>
        <dbReference type="Google" id="ProtNLM"/>
    </source>
</evidence>
<proteinExistence type="predicted"/>
<keyword evidence="4" id="KW-1185">Reference proteome</keyword>
<dbReference type="EMBL" id="CAXAMN010022596">
    <property type="protein sequence ID" value="CAK9071296.1"/>
    <property type="molecule type" value="Genomic_DNA"/>
</dbReference>
<comment type="caution">
    <text evidence="3">The sequence shown here is derived from an EMBL/GenBank/DDBJ whole genome shotgun (WGS) entry which is preliminary data.</text>
</comment>